<reference evidence="2 3" key="1">
    <citation type="submission" date="2017-08" db="EMBL/GenBank/DDBJ databases">
        <title>Whole Genome Sequence of Sphingobium hydrophobicum C1: Insights into Adaption to the Electronic-waste Contaminated Sediment.</title>
        <authorList>
            <person name="Song D."/>
            <person name="Chen X."/>
            <person name="Xu M."/>
        </authorList>
    </citation>
    <scope>NUCLEOTIDE SEQUENCE [LARGE SCALE GENOMIC DNA]</scope>
    <source>
        <strain evidence="2 3">C1</strain>
    </source>
</reference>
<dbReference type="KEGG" id="shyd:CJD35_04365"/>
<dbReference type="InterPro" id="IPR001437">
    <property type="entry name" value="Tscrpt_elong_fac_GreA/B_C"/>
</dbReference>
<gene>
    <name evidence="2" type="ORF">CJD35_04365</name>
</gene>
<dbReference type="GO" id="GO:0003677">
    <property type="term" value="F:DNA binding"/>
    <property type="evidence" value="ECO:0007669"/>
    <property type="project" value="InterPro"/>
</dbReference>
<dbReference type="RefSeq" id="WP_017181184.1">
    <property type="nucleotide sequence ID" value="NZ_CP022745.1"/>
</dbReference>
<protein>
    <submittedName>
        <fullName evidence="2">Nucleoside-diphosphate kinase</fullName>
    </submittedName>
</protein>
<dbReference type="GO" id="GO:0032784">
    <property type="term" value="P:regulation of DNA-templated transcription elongation"/>
    <property type="evidence" value="ECO:0007669"/>
    <property type="project" value="InterPro"/>
</dbReference>
<dbReference type="PANTHER" id="PTHR30437:SF6">
    <property type="entry name" value="TRANSCRIPTION ELONGATION FACTOR GREB"/>
    <property type="match status" value="1"/>
</dbReference>
<dbReference type="GO" id="GO:0016301">
    <property type="term" value="F:kinase activity"/>
    <property type="evidence" value="ECO:0007669"/>
    <property type="project" value="UniProtKB-KW"/>
</dbReference>
<accession>A0A249MQZ4</accession>
<organism evidence="2 3">
    <name type="scientific">Sphingobium xenophagum</name>
    <dbReference type="NCBI Taxonomy" id="121428"/>
    <lineage>
        <taxon>Bacteria</taxon>
        <taxon>Pseudomonadati</taxon>
        <taxon>Pseudomonadota</taxon>
        <taxon>Alphaproteobacteria</taxon>
        <taxon>Sphingomonadales</taxon>
        <taxon>Sphingomonadaceae</taxon>
        <taxon>Sphingobium</taxon>
    </lineage>
</organism>
<evidence type="ECO:0000259" key="1">
    <source>
        <dbReference type="Pfam" id="PF01272"/>
    </source>
</evidence>
<proteinExistence type="predicted"/>
<dbReference type="EMBL" id="CP022745">
    <property type="protein sequence ID" value="ASY43771.1"/>
    <property type="molecule type" value="Genomic_DNA"/>
</dbReference>
<dbReference type="PANTHER" id="PTHR30437">
    <property type="entry name" value="TRANSCRIPTION ELONGATION FACTOR GREA"/>
    <property type="match status" value="1"/>
</dbReference>
<dbReference type="Pfam" id="PF01272">
    <property type="entry name" value="GreA_GreB"/>
    <property type="match status" value="1"/>
</dbReference>
<dbReference type="Proteomes" id="UP000217141">
    <property type="component" value="Chromosome I"/>
</dbReference>
<keyword evidence="2" id="KW-0808">Transferase</keyword>
<keyword evidence="2" id="KW-0418">Kinase</keyword>
<dbReference type="GO" id="GO:0070063">
    <property type="term" value="F:RNA polymerase binding"/>
    <property type="evidence" value="ECO:0007669"/>
    <property type="project" value="InterPro"/>
</dbReference>
<sequence>MSVAFRREGDDEHMEPKFELPIPPGPNWVTARGLRLTREKVEALEAVDLSGMAEEDAKKHGRVLRYWRTRLATAELRPVATGDAVAFGCRVTYRINGRDKTVGLVGDDEADPAEGRISFSAPLARAMMDATVGETVDFAGKPDAVEIVDIAVVVEP</sequence>
<dbReference type="AlphaFoldDB" id="A0A249MQZ4"/>
<dbReference type="SUPFAM" id="SSF54534">
    <property type="entry name" value="FKBP-like"/>
    <property type="match status" value="1"/>
</dbReference>
<evidence type="ECO:0000313" key="3">
    <source>
        <dbReference type="Proteomes" id="UP000217141"/>
    </source>
</evidence>
<dbReference type="GO" id="GO:0006354">
    <property type="term" value="P:DNA-templated transcription elongation"/>
    <property type="evidence" value="ECO:0007669"/>
    <property type="project" value="TreeGrafter"/>
</dbReference>
<name>A0A249MQZ4_SPHXE</name>
<feature type="domain" description="Transcription elongation factor GreA/GreB C-terminal" evidence="1">
    <location>
        <begin position="82"/>
        <end position="150"/>
    </location>
</feature>
<dbReference type="InterPro" id="IPR023459">
    <property type="entry name" value="Tscrpt_elong_fac_GreA/B_fam"/>
</dbReference>
<dbReference type="Gene3D" id="3.10.50.30">
    <property type="entry name" value="Transcription elongation factor, GreA/GreB, C-terminal domain"/>
    <property type="match status" value="1"/>
</dbReference>
<evidence type="ECO:0000313" key="2">
    <source>
        <dbReference type="EMBL" id="ASY43771.1"/>
    </source>
</evidence>
<dbReference type="InterPro" id="IPR036953">
    <property type="entry name" value="GreA/GreB_C_sf"/>
</dbReference>